<keyword evidence="1" id="KW-0812">Transmembrane</keyword>
<keyword evidence="4" id="KW-1185">Reference proteome</keyword>
<feature type="transmembrane region" description="Helical" evidence="1">
    <location>
        <begin position="58"/>
        <end position="76"/>
    </location>
</feature>
<feature type="transmembrane region" description="Helical" evidence="1">
    <location>
        <begin position="237"/>
        <end position="258"/>
    </location>
</feature>
<evidence type="ECO:0000313" key="3">
    <source>
        <dbReference type="EMBL" id="PFG27812.1"/>
    </source>
</evidence>
<dbReference type="Pfam" id="PF01757">
    <property type="entry name" value="Acyl_transf_3"/>
    <property type="match status" value="1"/>
</dbReference>
<evidence type="ECO:0000313" key="4">
    <source>
        <dbReference type="Proteomes" id="UP000221653"/>
    </source>
</evidence>
<dbReference type="EMBL" id="PDJF01000001">
    <property type="protein sequence ID" value="PFG27812.1"/>
    <property type="molecule type" value="Genomic_DNA"/>
</dbReference>
<feature type="transmembrane region" description="Helical" evidence="1">
    <location>
        <begin position="26"/>
        <end position="46"/>
    </location>
</feature>
<feature type="domain" description="Acyltransferase 3" evidence="2">
    <location>
        <begin position="108"/>
        <end position="313"/>
    </location>
</feature>
<accession>A0A2A9DPA0</accession>
<keyword evidence="1" id="KW-0472">Membrane</keyword>
<feature type="transmembrane region" description="Helical" evidence="1">
    <location>
        <begin position="106"/>
        <end position="123"/>
    </location>
</feature>
<keyword evidence="1" id="KW-1133">Transmembrane helix</keyword>
<feature type="transmembrane region" description="Helical" evidence="1">
    <location>
        <begin position="83"/>
        <end position="100"/>
    </location>
</feature>
<proteinExistence type="predicted"/>
<keyword evidence="3" id="KW-0012">Acyltransferase</keyword>
<reference evidence="3 4" key="1">
    <citation type="submission" date="2017-10" db="EMBL/GenBank/DDBJ databases">
        <title>Sequencing the genomes of 1000 actinobacteria strains.</title>
        <authorList>
            <person name="Klenk H.-P."/>
        </authorList>
    </citation>
    <scope>NUCLEOTIDE SEQUENCE [LARGE SCALE GENOMIC DNA]</scope>
    <source>
        <strain evidence="3 4">DSM 20688</strain>
    </source>
</reference>
<name>A0A2A9DPA0_9CORY</name>
<dbReference type="Proteomes" id="UP000221653">
    <property type="component" value="Unassembled WGS sequence"/>
</dbReference>
<organism evidence="3 4">
    <name type="scientific">Corynebacterium renale</name>
    <dbReference type="NCBI Taxonomy" id="1724"/>
    <lineage>
        <taxon>Bacteria</taxon>
        <taxon>Bacillati</taxon>
        <taxon>Actinomycetota</taxon>
        <taxon>Actinomycetes</taxon>
        <taxon>Mycobacteriales</taxon>
        <taxon>Corynebacteriaceae</taxon>
        <taxon>Corynebacterium</taxon>
    </lineage>
</organism>
<dbReference type="AlphaFoldDB" id="A0A2A9DPA0"/>
<sequence length="335" mass="35507">MKIFVNSTVWDLQCVLVSEKTGSHRVIAIDVARAIALIGMVVAHLYPFPGLAGEFFKGFPAALFAVLSGVSLYFMRKHSRQSVALRGAIIAVLGLAIAPWAGPISVVLPAIGVGYILFGLLRVTGWSDRALAITLVALVVASGITRVIALQTTLPAMLREPYPLPGWLAYMLVGVLAGRLLLHNPQRQKMALWGFPVAAVGIAARGWVDSQYAVATRNQAGIVVQGFVDAKPHSGGLIDLVATMAGSLAVIGVCVLVVKRGEWLFPLQAMGSMTLTIYTAHVLSVGLLNGASTQQLYPIFTIVTLVAALAGATLWRSFFARGPLEAAVSAICRKV</sequence>
<protein>
    <submittedName>
        <fullName evidence="3">Acyltransferase-like protein</fullName>
    </submittedName>
</protein>
<dbReference type="InterPro" id="IPR002656">
    <property type="entry name" value="Acyl_transf_3_dom"/>
</dbReference>
<keyword evidence="3" id="KW-0808">Transferase</keyword>
<feature type="transmembrane region" description="Helical" evidence="1">
    <location>
        <begin position="162"/>
        <end position="182"/>
    </location>
</feature>
<dbReference type="OrthoDB" id="4966979at2"/>
<feature type="transmembrane region" description="Helical" evidence="1">
    <location>
        <begin position="270"/>
        <end position="290"/>
    </location>
</feature>
<feature type="transmembrane region" description="Helical" evidence="1">
    <location>
        <begin position="130"/>
        <end position="150"/>
    </location>
</feature>
<feature type="transmembrane region" description="Helical" evidence="1">
    <location>
        <begin position="296"/>
        <end position="315"/>
    </location>
</feature>
<gene>
    <name evidence="3" type="ORF">ATK06_0891</name>
</gene>
<dbReference type="GO" id="GO:0016747">
    <property type="term" value="F:acyltransferase activity, transferring groups other than amino-acyl groups"/>
    <property type="evidence" value="ECO:0007669"/>
    <property type="project" value="InterPro"/>
</dbReference>
<evidence type="ECO:0000256" key="1">
    <source>
        <dbReference type="SAM" id="Phobius"/>
    </source>
</evidence>
<dbReference type="STRING" id="1724.GCA_001044175_02511"/>
<feature type="transmembrane region" description="Helical" evidence="1">
    <location>
        <begin position="191"/>
        <end position="208"/>
    </location>
</feature>
<comment type="caution">
    <text evidence="3">The sequence shown here is derived from an EMBL/GenBank/DDBJ whole genome shotgun (WGS) entry which is preliminary data.</text>
</comment>
<evidence type="ECO:0000259" key="2">
    <source>
        <dbReference type="Pfam" id="PF01757"/>
    </source>
</evidence>